<dbReference type="PANTHER" id="PTHR12961">
    <property type="entry name" value="CONSERVED OLIGOMERIC GOLGI COMPLEX COMPONENT 2"/>
    <property type="match status" value="1"/>
</dbReference>
<evidence type="ECO:0000313" key="11">
    <source>
        <dbReference type="EMBL" id="KAH7642794.1"/>
    </source>
</evidence>
<gene>
    <name evidence="12" type="primary">COG2</name>
    <name evidence="12" type="ORF">DERF_010939</name>
    <name evidence="11" type="ORF">HUG17_9485</name>
</gene>
<dbReference type="GO" id="GO:0017119">
    <property type="term" value="C:Golgi transport complex"/>
    <property type="evidence" value="ECO:0007669"/>
    <property type="project" value="TreeGrafter"/>
</dbReference>
<dbReference type="GO" id="GO:0015031">
    <property type="term" value="P:protein transport"/>
    <property type="evidence" value="ECO:0007669"/>
    <property type="project" value="UniProtKB-KW"/>
</dbReference>
<name>A0A922L163_DERFA</name>
<keyword evidence="4" id="KW-0813">Transport</keyword>
<dbReference type="AlphaFoldDB" id="A0A922L163"/>
<evidence type="ECO:0000256" key="3">
    <source>
        <dbReference type="ARBA" id="ARBA00020977"/>
    </source>
</evidence>
<dbReference type="Proteomes" id="UP000828236">
    <property type="component" value="Unassembled WGS sequence"/>
</dbReference>
<dbReference type="InterPro" id="IPR024603">
    <property type="entry name" value="COG_complex_COG2_C"/>
</dbReference>
<reference evidence="11" key="3">
    <citation type="journal article" date="2021" name="World Allergy Organ. J.">
        <title>Chromosome-level assembly of Dermatophagoides farinae genome and transcriptome reveals two novel allergens Der f 37 and Der f 39.</title>
        <authorList>
            <person name="Chen J."/>
            <person name="Cai Z."/>
            <person name="Fan D."/>
            <person name="Hu J."/>
            <person name="Hou Y."/>
            <person name="He Y."/>
            <person name="Zhang Z."/>
            <person name="Zhao Z."/>
            <person name="Gao P."/>
            <person name="Hu W."/>
            <person name="Sun J."/>
            <person name="Li J."/>
            <person name="Ji K."/>
        </authorList>
    </citation>
    <scope>NUCLEOTIDE SEQUENCE</scope>
    <source>
        <strain evidence="11">JKM2019</strain>
    </source>
</reference>
<dbReference type="GO" id="GO:0006891">
    <property type="term" value="P:intra-Golgi vesicle-mediated transport"/>
    <property type="evidence" value="ECO:0007669"/>
    <property type="project" value="TreeGrafter"/>
</dbReference>
<protein>
    <recommendedName>
        <fullName evidence="3">Conserved oligomeric Golgi complex subunit 2</fullName>
    </recommendedName>
    <alternativeName>
        <fullName evidence="8">Component of oligomeric Golgi complex 2</fullName>
    </alternativeName>
</protein>
<evidence type="ECO:0000259" key="10">
    <source>
        <dbReference type="Pfam" id="PF12022"/>
    </source>
</evidence>
<comment type="caution">
    <text evidence="12">The sequence shown here is derived from an EMBL/GenBank/DDBJ whole genome shotgun (WGS) entry which is preliminary data.</text>
</comment>
<keyword evidence="13" id="KW-1185">Reference proteome</keyword>
<evidence type="ECO:0000313" key="12">
    <source>
        <dbReference type="EMBL" id="KAH9506197.1"/>
    </source>
</evidence>
<dbReference type="GO" id="GO:0007030">
    <property type="term" value="P:Golgi organization"/>
    <property type="evidence" value="ECO:0007669"/>
    <property type="project" value="InterPro"/>
</dbReference>
<evidence type="ECO:0000256" key="1">
    <source>
        <dbReference type="ARBA" id="ARBA00004395"/>
    </source>
</evidence>
<keyword evidence="6" id="KW-0333">Golgi apparatus</keyword>
<evidence type="ECO:0000256" key="7">
    <source>
        <dbReference type="ARBA" id="ARBA00023136"/>
    </source>
</evidence>
<reference evidence="12" key="4">
    <citation type="journal article" date="2022" name="Res Sq">
        <title>Comparative Genomics Reveals Insights into the Divergent Evolution of Astigmatic Mites and Household Pest Adaptations.</title>
        <authorList>
            <person name="Xiong Q."/>
            <person name="Wan A.T.-Y."/>
            <person name="Liu X.-Y."/>
            <person name="Fung C.S.-H."/>
            <person name="Xiao X."/>
            <person name="Malainual N."/>
            <person name="Hou J."/>
            <person name="Wang L."/>
            <person name="Wang M."/>
            <person name="Yang K."/>
            <person name="Cui Y."/>
            <person name="Leung E."/>
            <person name="Nong W."/>
            <person name="Shin S.-K."/>
            <person name="Au S."/>
            <person name="Jeong K.Y."/>
            <person name="Chew F.T."/>
            <person name="Hui J."/>
            <person name="Leung T.F."/>
            <person name="Tungtrongchitr A."/>
            <person name="Zhong N."/>
            <person name="Liu Z."/>
            <person name="Tsui S."/>
        </authorList>
    </citation>
    <scope>NUCLEOTIDE SEQUENCE</scope>
    <source>
        <strain evidence="12">Derf</strain>
        <tissue evidence="12">Whole organism</tissue>
    </source>
</reference>
<accession>A0A922L163</accession>
<feature type="domain" description="COG complex component COG2 C-terminal" evidence="10">
    <location>
        <begin position="406"/>
        <end position="731"/>
    </location>
</feature>
<keyword evidence="7" id="KW-0472">Membrane</keyword>
<evidence type="ECO:0000256" key="5">
    <source>
        <dbReference type="ARBA" id="ARBA00022927"/>
    </source>
</evidence>
<reference evidence="12" key="1">
    <citation type="submission" date="2013-05" db="EMBL/GenBank/DDBJ databases">
        <authorList>
            <person name="Yim A.K.Y."/>
            <person name="Chan T.F."/>
            <person name="Ji K.M."/>
            <person name="Liu X.Y."/>
            <person name="Zhou J.W."/>
            <person name="Li R.Q."/>
            <person name="Yang K.Y."/>
            <person name="Li J."/>
            <person name="Li M."/>
            <person name="Law P.T.W."/>
            <person name="Wu Y.L."/>
            <person name="Cai Z.L."/>
            <person name="Qin H."/>
            <person name="Bao Y."/>
            <person name="Leung R.K.K."/>
            <person name="Ng P.K.S."/>
            <person name="Zou J."/>
            <person name="Zhong X.J."/>
            <person name="Ran P.X."/>
            <person name="Zhong N.S."/>
            <person name="Liu Z.G."/>
            <person name="Tsui S.K.W."/>
        </authorList>
    </citation>
    <scope>NUCLEOTIDE SEQUENCE</scope>
    <source>
        <strain evidence="12">Derf</strain>
        <tissue evidence="12">Whole organism</tissue>
    </source>
</reference>
<keyword evidence="5" id="KW-0653">Protein transport</keyword>
<evidence type="ECO:0000256" key="4">
    <source>
        <dbReference type="ARBA" id="ARBA00022448"/>
    </source>
</evidence>
<dbReference type="OrthoDB" id="332281at2759"/>
<evidence type="ECO:0000259" key="9">
    <source>
        <dbReference type="Pfam" id="PF06148"/>
    </source>
</evidence>
<dbReference type="GO" id="GO:0000139">
    <property type="term" value="C:Golgi membrane"/>
    <property type="evidence" value="ECO:0007669"/>
    <property type="project" value="UniProtKB-SubCell"/>
</dbReference>
<comment type="similarity">
    <text evidence="2">Belongs to the COG2 family.</text>
</comment>
<organism evidence="12 13">
    <name type="scientific">Dermatophagoides farinae</name>
    <name type="common">American house dust mite</name>
    <dbReference type="NCBI Taxonomy" id="6954"/>
    <lineage>
        <taxon>Eukaryota</taxon>
        <taxon>Metazoa</taxon>
        <taxon>Ecdysozoa</taxon>
        <taxon>Arthropoda</taxon>
        <taxon>Chelicerata</taxon>
        <taxon>Arachnida</taxon>
        <taxon>Acari</taxon>
        <taxon>Acariformes</taxon>
        <taxon>Sarcoptiformes</taxon>
        <taxon>Astigmata</taxon>
        <taxon>Psoroptidia</taxon>
        <taxon>Analgoidea</taxon>
        <taxon>Pyroglyphidae</taxon>
        <taxon>Dermatophagoidinae</taxon>
        <taxon>Dermatophagoides</taxon>
    </lineage>
</organism>
<reference evidence="11" key="2">
    <citation type="submission" date="2020-06" db="EMBL/GenBank/DDBJ databases">
        <authorList>
            <person name="Ji K."/>
            <person name="Li J."/>
        </authorList>
    </citation>
    <scope>NUCLEOTIDE SEQUENCE</scope>
    <source>
        <strain evidence="11">JKM2019</strain>
        <tissue evidence="11">Whole body</tissue>
    </source>
</reference>
<dbReference type="Proteomes" id="UP000790347">
    <property type="component" value="Unassembled WGS sequence"/>
</dbReference>
<evidence type="ECO:0000256" key="2">
    <source>
        <dbReference type="ARBA" id="ARBA00007603"/>
    </source>
</evidence>
<dbReference type="EMBL" id="SDOV01000003">
    <property type="protein sequence ID" value="KAH7642794.1"/>
    <property type="molecule type" value="Genomic_DNA"/>
</dbReference>
<sequence length="766" mass="89479">MNGHHVGKQMEHGGHHREPFIPDVPEYYCFVDENFLNETFSVDGFVRRNSKRVQSLETLKEHLSAYLKLLKQAMVNLINEDYTEFVNLSANLVSFDKLIQNIKTPVLKFQNETDHTRSKVDETIVSITAKQNRLEKIRENKRKLSIILKNIDYLDRIEANLEQIESNRISVCKDNLEAKRLHIYPGLGENSALISRLNINFDCLRSDEATNMTNPFLSNLLNRFESATQRFHADLESELLYLLNYELIQFENEPNSYDLTIALEQMFILYLIDGQNQKELERVIQNRIVVPCFQEIIDTSNQVATIFNRTIDLIEKKWSMWIHVLTTCKQFASFKFDLVVSAVWNPFVELFLVRSPILLDLSDLDTFELNYFLTIKFVEQFVRHTCILDMMFQFEQQSSYKRLKSKFKLNVYFHMKLRKLSSDMENQFDQLAYSFVTGDDQRGNQYRLNVSQMIHDHLMECWPKSDQYCNMGDMFIYCWKLTLKVLSRFTTWLMAIDLAKINVKKSSSSSSSINNTDSDTKRLVRQTMIALIADSNTFLSESTKLFNNVIEPLWLNYYQISLVRRLTDQSIQEGSLRRSFDEFVADFRSTAIDKVIWLMRNEIVSECKVWMNQVNDIPRLYRRTNKEKPKEASSYVDKCIGQLVDCMRMLGNDSGMVTNTNQCLHDILNDLTIHYKHCTLEVLTSVQKTEDSLKKLKKHKGLGSTMVANVVSQQSGMSDDDKIRLQIYHDVTTFGKQLTEKLAVDIYSLKPYNELLATIESLKLLK</sequence>
<evidence type="ECO:0000313" key="13">
    <source>
        <dbReference type="Proteomes" id="UP000790347"/>
    </source>
</evidence>
<evidence type="ECO:0000256" key="6">
    <source>
        <dbReference type="ARBA" id="ARBA00023034"/>
    </source>
</evidence>
<dbReference type="Pfam" id="PF12022">
    <property type="entry name" value="COG2_C"/>
    <property type="match status" value="1"/>
</dbReference>
<dbReference type="Pfam" id="PF06148">
    <property type="entry name" value="COG2_N"/>
    <property type="match status" value="1"/>
</dbReference>
<evidence type="ECO:0000256" key="8">
    <source>
        <dbReference type="ARBA" id="ARBA00031344"/>
    </source>
</evidence>
<proteinExistence type="inferred from homology"/>
<dbReference type="InterPro" id="IPR009316">
    <property type="entry name" value="COG2"/>
</dbReference>
<dbReference type="PANTHER" id="PTHR12961:SF0">
    <property type="entry name" value="CONSERVED OLIGOMERIC GOLGI COMPLEX SUBUNIT 2"/>
    <property type="match status" value="1"/>
</dbReference>
<dbReference type="EMBL" id="ASGP02000005">
    <property type="protein sequence ID" value="KAH9506197.1"/>
    <property type="molecule type" value="Genomic_DNA"/>
</dbReference>
<dbReference type="InterPro" id="IPR024602">
    <property type="entry name" value="COG_su2_N"/>
</dbReference>
<comment type="subcellular location">
    <subcellularLocation>
        <location evidence="1">Golgi apparatus membrane</location>
        <topology evidence="1">Peripheral membrane protein</topology>
    </subcellularLocation>
</comment>
<feature type="domain" description="Conserved oligomeric Golgi complex subunit 2 N-terminal" evidence="9">
    <location>
        <begin position="29"/>
        <end position="102"/>
    </location>
</feature>